<dbReference type="Pfam" id="PF00581">
    <property type="entry name" value="Rhodanese"/>
    <property type="match status" value="1"/>
</dbReference>
<reference evidence="3 4" key="1">
    <citation type="journal article" date="2013" name="Nat. Genet.">
        <title>The high-quality draft genome of peach (Prunus persica) identifies unique patterns of genetic diversity, domestication and genome evolution.</title>
        <authorList>
            <consortium name="International Peach Genome Initiative"/>
            <person name="Verde I."/>
            <person name="Abbott A.G."/>
            <person name="Scalabrin S."/>
            <person name="Jung S."/>
            <person name="Shu S."/>
            <person name="Marroni F."/>
            <person name="Zhebentyayeva T."/>
            <person name="Dettori M.T."/>
            <person name="Grimwood J."/>
            <person name="Cattonaro F."/>
            <person name="Zuccolo A."/>
            <person name="Rossini L."/>
            <person name="Jenkins J."/>
            <person name="Vendramin E."/>
            <person name="Meisel L.A."/>
            <person name="Decroocq V."/>
            <person name="Sosinski B."/>
            <person name="Prochnik S."/>
            <person name="Mitros T."/>
            <person name="Policriti A."/>
            <person name="Cipriani G."/>
            <person name="Dondini L."/>
            <person name="Ficklin S."/>
            <person name="Goodstein D.M."/>
            <person name="Xuan P."/>
            <person name="Del Fabbro C."/>
            <person name="Aramini V."/>
            <person name="Copetti D."/>
            <person name="Gonzalez S."/>
            <person name="Horner D.S."/>
            <person name="Falchi R."/>
            <person name="Lucas S."/>
            <person name="Mica E."/>
            <person name="Maldonado J."/>
            <person name="Lazzari B."/>
            <person name="Bielenberg D."/>
            <person name="Pirona R."/>
            <person name="Miculan M."/>
            <person name="Barakat A."/>
            <person name="Testolin R."/>
            <person name="Stella A."/>
            <person name="Tartarini S."/>
            <person name="Tonutti P."/>
            <person name="Arus P."/>
            <person name="Orellana A."/>
            <person name="Wells C."/>
            <person name="Main D."/>
            <person name="Vizzotto G."/>
            <person name="Silva H."/>
            <person name="Salamini F."/>
            <person name="Schmutz J."/>
            <person name="Morgante M."/>
            <person name="Rokhsar D.S."/>
        </authorList>
    </citation>
    <scope>NUCLEOTIDE SEQUENCE [LARGE SCALE GENOMIC DNA]</scope>
    <source>
        <strain evidence="4">cv. Nemared</strain>
    </source>
</reference>
<dbReference type="AlphaFoldDB" id="A0A251NCU1"/>
<organism evidence="3 4">
    <name type="scientific">Prunus persica</name>
    <name type="common">Peach</name>
    <name type="synonym">Amygdalus persica</name>
    <dbReference type="NCBI Taxonomy" id="3760"/>
    <lineage>
        <taxon>Eukaryota</taxon>
        <taxon>Viridiplantae</taxon>
        <taxon>Streptophyta</taxon>
        <taxon>Embryophyta</taxon>
        <taxon>Tracheophyta</taxon>
        <taxon>Spermatophyta</taxon>
        <taxon>Magnoliopsida</taxon>
        <taxon>eudicotyledons</taxon>
        <taxon>Gunneridae</taxon>
        <taxon>Pentapetalae</taxon>
        <taxon>rosids</taxon>
        <taxon>fabids</taxon>
        <taxon>Rosales</taxon>
        <taxon>Rosaceae</taxon>
        <taxon>Amygdaloideae</taxon>
        <taxon>Amygdaleae</taxon>
        <taxon>Prunus</taxon>
    </lineage>
</organism>
<gene>
    <name evidence="3" type="ORF">PRUPE_7G170100</name>
</gene>
<feature type="region of interest" description="Disordered" evidence="1">
    <location>
        <begin position="124"/>
        <end position="146"/>
    </location>
</feature>
<evidence type="ECO:0000256" key="1">
    <source>
        <dbReference type="SAM" id="MobiDB-lite"/>
    </source>
</evidence>
<evidence type="ECO:0000259" key="2">
    <source>
        <dbReference type="PROSITE" id="PS50206"/>
    </source>
</evidence>
<accession>A0A251NCU1</accession>
<dbReference type="InterPro" id="IPR001763">
    <property type="entry name" value="Rhodanese-like_dom"/>
</dbReference>
<dbReference type="GO" id="GO:0003824">
    <property type="term" value="F:catalytic activity"/>
    <property type="evidence" value="ECO:0007669"/>
    <property type="project" value="InterPro"/>
</dbReference>
<dbReference type="Proteomes" id="UP000006882">
    <property type="component" value="Chromosome G7"/>
</dbReference>
<dbReference type="PROSITE" id="PS50206">
    <property type="entry name" value="RHODANESE_3"/>
    <property type="match status" value="1"/>
</dbReference>
<evidence type="ECO:0000313" key="4">
    <source>
        <dbReference type="Proteomes" id="UP000006882"/>
    </source>
</evidence>
<sequence length="146" mass="16023">MGSIESSGSEVVTIDVQAAKDLLKSGYGYVDVRTVEEYKKGHVDAEKILNIPYLFNTPEGRVKNPQFLQEVSSACNKEDLLVVGCQSGVRSLSATTDLLTAGFKHANNMGGGYHAWVEHHFPVTKPEDAGKNNQEVDQRKKAEDEL</sequence>
<dbReference type="EMBL" id="CM007657">
    <property type="protein sequence ID" value="ONH97106.1"/>
    <property type="molecule type" value="Genomic_DNA"/>
</dbReference>
<dbReference type="CDD" id="cd00158">
    <property type="entry name" value="RHOD"/>
    <property type="match status" value="1"/>
</dbReference>
<dbReference type="SMART" id="SM00450">
    <property type="entry name" value="RHOD"/>
    <property type="match status" value="1"/>
</dbReference>
<evidence type="ECO:0000313" key="3">
    <source>
        <dbReference type="EMBL" id="ONH97106.1"/>
    </source>
</evidence>
<keyword evidence="4" id="KW-1185">Reference proteome</keyword>
<feature type="domain" description="Rhodanese" evidence="2">
    <location>
        <begin position="30"/>
        <end position="125"/>
    </location>
</feature>
<protein>
    <recommendedName>
        <fullName evidence="2">Rhodanese domain-containing protein</fullName>
    </recommendedName>
</protein>
<proteinExistence type="predicted"/>
<dbReference type="PANTHER" id="PTHR44542">
    <property type="entry name" value="THIOSULFATE SULFURTRANSFERASE 18"/>
    <property type="match status" value="1"/>
</dbReference>
<name>A0A251NCU1_PRUPE</name>
<dbReference type="PANTHER" id="PTHR44542:SF12">
    <property type="entry name" value="THIOSULFATE SULFURTRANSFERASE 18"/>
    <property type="match status" value="1"/>
</dbReference>
<dbReference type="Gene3D" id="3.40.250.10">
    <property type="entry name" value="Rhodanese-like domain"/>
    <property type="match status" value="1"/>
</dbReference>
<dbReference type="InterPro" id="IPR036873">
    <property type="entry name" value="Rhodanese-like_dom_sf"/>
</dbReference>
<dbReference type="Gramene" id="ONH97106">
    <property type="protein sequence ID" value="ONH97106"/>
    <property type="gene ID" value="PRUPE_7G170100"/>
</dbReference>
<dbReference type="SUPFAM" id="SSF52821">
    <property type="entry name" value="Rhodanese/Cell cycle control phosphatase"/>
    <property type="match status" value="1"/>
</dbReference>
<dbReference type="InterPro" id="IPR044684">
    <property type="entry name" value="STR17/STR18/HARC1-like"/>
</dbReference>